<name>A0A8D8G2C4_CULPI</name>
<dbReference type="EMBL" id="HBUE01118602">
    <property type="protein sequence ID" value="CAG6491443.1"/>
    <property type="molecule type" value="Transcribed_RNA"/>
</dbReference>
<dbReference type="EMBL" id="HBUE01118605">
    <property type="protein sequence ID" value="CAG6491445.1"/>
    <property type="molecule type" value="Transcribed_RNA"/>
</dbReference>
<reference evidence="1" key="1">
    <citation type="submission" date="2021-05" db="EMBL/GenBank/DDBJ databases">
        <authorList>
            <person name="Alioto T."/>
            <person name="Alioto T."/>
            <person name="Gomez Garrido J."/>
        </authorList>
    </citation>
    <scope>NUCLEOTIDE SEQUENCE</scope>
</reference>
<organism evidence="1">
    <name type="scientific">Culex pipiens</name>
    <name type="common">House mosquito</name>
    <dbReference type="NCBI Taxonomy" id="7175"/>
    <lineage>
        <taxon>Eukaryota</taxon>
        <taxon>Metazoa</taxon>
        <taxon>Ecdysozoa</taxon>
        <taxon>Arthropoda</taxon>
        <taxon>Hexapoda</taxon>
        <taxon>Insecta</taxon>
        <taxon>Pterygota</taxon>
        <taxon>Neoptera</taxon>
        <taxon>Endopterygota</taxon>
        <taxon>Diptera</taxon>
        <taxon>Nematocera</taxon>
        <taxon>Culicoidea</taxon>
        <taxon>Culicidae</taxon>
        <taxon>Culicinae</taxon>
        <taxon>Culicini</taxon>
        <taxon>Culex</taxon>
        <taxon>Culex</taxon>
    </lineage>
</organism>
<evidence type="ECO:0000313" key="1">
    <source>
        <dbReference type="EMBL" id="CAG6491443.1"/>
    </source>
</evidence>
<dbReference type="EMBL" id="HBUE01118601">
    <property type="protein sequence ID" value="CAG6491441.1"/>
    <property type="molecule type" value="Transcribed_RNA"/>
</dbReference>
<dbReference type="EMBL" id="HBUE01118604">
    <property type="protein sequence ID" value="CAG6491444.1"/>
    <property type="molecule type" value="Transcribed_RNA"/>
</dbReference>
<proteinExistence type="predicted"/>
<accession>A0A8D8G2C4</accession>
<sequence length="108" mass="12357">MIQNIQLRTLSTKGLFSSCSTFSGLSTGKVIISMKQLNAIVARISKKRSPSMQRISEMLSSVPYRVKRIQFRRIEAARTILYLRNSRGPQRSSTLHIEKLMIEVNKIM</sequence>
<protein>
    <submittedName>
        <fullName evidence="1">(northern house mosquito) hypothetical protein</fullName>
    </submittedName>
</protein>
<dbReference type="AlphaFoldDB" id="A0A8D8G2C4"/>